<dbReference type="AlphaFoldDB" id="A0A843WP83"/>
<sequence>MAIAWNNESDSDSESSSNEDDEEKANLAFMASVDEKKLSLLDSMAASGSFDSVGGYSVAFLTAEQ</sequence>
<keyword evidence="3" id="KW-1185">Reference proteome</keyword>
<dbReference type="EMBL" id="NMUH01005633">
    <property type="protein sequence ID" value="MQM13283.1"/>
    <property type="molecule type" value="Genomic_DNA"/>
</dbReference>
<evidence type="ECO:0000313" key="2">
    <source>
        <dbReference type="EMBL" id="MQM13283.1"/>
    </source>
</evidence>
<dbReference type="Proteomes" id="UP000652761">
    <property type="component" value="Unassembled WGS sequence"/>
</dbReference>
<organism evidence="2 3">
    <name type="scientific">Colocasia esculenta</name>
    <name type="common">Wild taro</name>
    <name type="synonym">Arum esculentum</name>
    <dbReference type="NCBI Taxonomy" id="4460"/>
    <lineage>
        <taxon>Eukaryota</taxon>
        <taxon>Viridiplantae</taxon>
        <taxon>Streptophyta</taxon>
        <taxon>Embryophyta</taxon>
        <taxon>Tracheophyta</taxon>
        <taxon>Spermatophyta</taxon>
        <taxon>Magnoliopsida</taxon>
        <taxon>Liliopsida</taxon>
        <taxon>Araceae</taxon>
        <taxon>Aroideae</taxon>
        <taxon>Colocasieae</taxon>
        <taxon>Colocasia</taxon>
    </lineage>
</organism>
<gene>
    <name evidence="2" type="ORF">Taro_046210</name>
</gene>
<evidence type="ECO:0000313" key="3">
    <source>
        <dbReference type="Proteomes" id="UP000652761"/>
    </source>
</evidence>
<accession>A0A843WP83</accession>
<feature type="region of interest" description="Disordered" evidence="1">
    <location>
        <begin position="1"/>
        <end position="25"/>
    </location>
</feature>
<proteinExistence type="predicted"/>
<name>A0A843WP83_COLES</name>
<feature type="compositionally biased region" description="Acidic residues" evidence="1">
    <location>
        <begin position="9"/>
        <end position="23"/>
    </location>
</feature>
<evidence type="ECO:0000256" key="1">
    <source>
        <dbReference type="SAM" id="MobiDB-lite"/>
    </source>
</evidence>
<protein>
    <submittedName>
        <fullName evidence="2">Uncharacterized protein</fullName>
    </submittedName>
</protein>
<reference evidence="2" key="1">
    <citation type="submission" date="2017-07" db="EMBL/GenBank/DDBJ databases">
        <title>Taro Niue Genome Assembly and Annotation.</title>
        <authorList>
            <person name="Atibalentja N."/>
            <person name="Keating K."/>
            <person name="Fields C.J."/>
        </authorList>
    </citation>
    <scope>NUCLEOTIDE SEQUENCE</scope>
    <source>
        <strain evidence="2">Niue_2</strain>
        <tissue evidence="2">Leaf</tissue>
    </source>
</reference>
<comment type="caution">
    <text evidence="2">The sequence shown here is derived from an EMBL/GenBank/DDBJ whole genome shotgun (WGS) entry which is preliminary data.</text>
</comment>